<keyword evidence="3" id="KW-1185">Reference proteome</keyword>
<feature type="region of interest" description="Disordered" evidence="2">
    <location>
        <begin position="75"/>
        <end position="99"/>
    </location>
</feature>
<keyword evidence="1" id="KW-0175">Coiled coil</keyword>
<protein>
    <submittedName>
        <fullName evidence="4">Dynein heavy chain 14, axonemal-like</fullName>
    </submittedName>
</protein>
<name>A0A3Q0E3W0_CARSF</name>
<dbReference type="KEGG" id="csyr:103263295"/>
<accession>A0A3Q0E3W0</accession>
<feature type="compositionally biased region" description="Basic and acidic residues" evidence="2">
    <location>
        <begin position="1"/>
        <end position="24"/>
    </location>
</feature>
<gene>
    <name evidence="4" type="primary">LOC103263295</name>
</gene>
<dbReference type="RefSeq" id="XP_021569582.1">
    <property type="nucleotide sequence ID" value="XM_021713907.1"/>
</dbReference>
<feature type="compositionally biased region" description="Basic residues" evidence="2">
    <location>
        <begin position="85"/>
        <end position="99"/>
    </location>
</feature>
<reference evidence="4" key="1">
    <citation type="submission" date="2025-08" db="UniProtKB">
        <authorList>
            <consortium name="RefSeq"/>
        </authorList>
    </citation>
    <scope>IDENTIFICATION</scope>
</reference>
<evidence type="ECO:0000256" key="1">
    <source>
        <dbReference type="SAM" id="Coils"/>
    </source>
</evidence>
<organism evidence="3 4">
    <name type="scientific">Carlito syrichta</name>
    <name type="common">Philippine tarsier</name>
    <name type="synonym">Tarsius syrichta</name>
    <dbReference type="NCBI Taxonomy" id="1868482"/>
    <lineage>
        <taxon>Eukaryota</taxon>
        <taxon>Metazoa</taxon>
        <taxon>Chordata</taxon>
        <taxon>Craniata</taxon>
        <taxon>Vertebrata</taxon>
        <taxon>Euteleostomi</taxon>
        <taxon>Mammalia</taxon>
        <taxon>Eutheria</taxon>
        <taxon>Euarchontoglires</taxon>
        <taxon>Primates</taxon>
        <taxon>Haplorrhini</taxon>
        <taxon>Tarsiiformes</taxon>
        <taxon>Tarsiidae</taxon>
        <taxon>Carlito</taxon>
    </lineage>
</organism>
<dbReference type="OrthoDB" id="424310at2759"/>
<proteinExistence type="predicted"/>
<feature type="region of interest" description="Disordered" evidence="2">
    <location>
        <begin position="1"/>
        <end position="32"/>
    </location>
</feature>
<evidence type="ECO:0000313" key="3">
    <source>
        <dbReference type="Proteomes" id="UP000189704"/>
    </source>
</evidence>
<dbReference type="Proteomes" id="UP000189704">
    <property type="component" value="Unplaced"/>
</dbReference>
<sequence length="375" mass="44509">MDKEESTKPRLSKYEKQKYKDVKTSENQPETAKMETLKNKTIRTFSESLKSEKTEEIYQDYYPDYLKESITQQRIVAPEPASHKEKGKSKRKKDQTHACPKVRKAKLVSYDRTEPKDDDVIRHIIRLREKFGWQIELPQHNLKYKSTQIKSQKMILKEPLKDDGEFVYCLPRYDPKSLFNPYDLQVVSAHKARRCKEFWVISASFFSKVIKTSGGTEEVELIPALEWLSERRRYYVLRQFKTFSSFRINKAFITWKLTVKRIKTEKSRSFLYRHLFLADKLFQVCLLYVRGLCENALNLKNYNGREDNPSAICLVKLDSSRTYSLDEFYEEQLQQAAQALKQLEDIRSKAISEMQRTFLKQLEYILLSVVQYFGE</sequence>
<dbReference type="GeneID" id="103263295"/>
<dbReference type="AlphaFoldDB" id="A0A3Q0E3W0"/>
<evidence type="ECO:0000256" key="2">
    <source>
        <dbReference type="SAM" id="MobiDB-lite"/>
    </source>
</evidence>
<dbReference type="STRING" id="1868482.ENSTSYP00000007251"/>
<feature type="coiled-coil region" evidence="1">
    <location>
        <begin position="326"/>
        <end position="353"/>
    </location>
</feature>
<evidence type="ECO:0000313" key="4">
    <source>
        <dbReference type="RefSeq" id="XP_021569582.1"/>
    </source>
</evidence>